<evidence type="ECO:0000313" key="1">
    <source>
        <dbReference type="EMBL" id="JAD22393.1"/>
    </source>
</evidence>
<reference evidence="1" key="2">
    <citation type="journal article" date="2015" name="Data Brief">
        <title>Shoot transcriptome of the giant reed, Arundo donax.</title>
        <authorList>
            <person name="Barrero R.A."/>
            <person name="Guerrero F.D."/>
            <person name="Moolhuijzen P."/>
            <person name="Goolsby J.A."/>
            <person name="Tidwell J."/>
            <person name="Bellgard S.E."/>
            <person name="Bellgard M.I."/>
        </authorList>
    </citation>
    <scope>NUCLEOTIDE SEQUENCE</scope>
    <source>
        <tissue evidence="1">Shoot tissue taken approximately 20 cm above the soil surface</tissue>
    </source>
</reference>
<organism evidence="1">
    <name type="scientific">Arundo donax</name>
    <name type="common">Giant reed</name>
    <name type="synonym">Donax arundinaceus</name>
    <dbReference type="NCBI Taxonomy" id="35708"/>
    <lineage>
        <taxon>Eukaryota</taxon>
        <taxon>Viridiplantae</taxon>
        <taxon>Streptophyta</taxon>
        <taxon>Embryophyta</taxon>
        <taxon>Tracheophyta</taxon>
        <taxon>Spermatophyta</taxon>
        <taxon>Magnoliopsida</taxon>
        <taxon>Liliopsida</taxon>
        <taxon>Poales</taxon>
        <taxon>Poaceae</taxon>
        <taxon>PACMAD clade</taxon>
        <taxon>Arundinoideae</taxon>
        <taxon>Arundineae</taxon>
        <taxon>Arundo</taxon>
    </lineage>
</organism>
<dbReference type="AlphaFoldDB" id="A0A0A8YAI0"/>
<protein>
    <submittedName>
        <fullName evidence="1">Uncharacterized protein</fullName>
    </submittedName>
</protein>
<sequence>MHMTHQQKQFYHLITSYNLISKDNPTNKTKRTRHY</sequence>
<reference evidence="1" key="1">
    <citation type="submission" date="2014-09" db="EMBL/GenBank/DDBJ databases">
        <authorList>
            <person name="Magalhaes I.L.F."/>
            <person name="Oliveira U."/>
            <person name="Santos F.R."/>
            <person name="Vidigal T.H.D.A."/>
            <person name="Brescovit A.D."/>
            <person name="Santos A.J."/>
        </authorList>
    </citation>
    <scope>NUCLEOTIDE SEQUENCE</scope>
    <source>
        <tissue evidence="1">Shoot tissue taken approximately 20 cm above the soil surface</tissue>
    </source>
</reference>
<dbReference type="EMBL" id="GBRH01275502">
    <property type="protein sequence ID" value="JAD22393.1"/>
    <property type="molecule type" value="Transcribed_RNA"/>
</dbReference>
<accession>A0A0A8YAI0</accession>
<proteinExistence type="predicted"/>
<name>A0A0A8YAI0_ARUDO</name>